<dbReference type="EMBL" id="JAIRBC010000054">
    <property type="protein sequence ID" value="MCG2462886.1"/>
    <property type="molecule type" value="Genomic_DNA"/>
</dbReference>
<evidence type="ECO:0000313" key="1">
    <source>
        <dbReference type="EMBL" id="MCG2462886.1"/>
    </source>
</evidence>
<accession>A0AAE3JR72</accession>
<dbReference type="SUPFAM" id="SSF46955">
    <property type="entry name" value="Putative DNA-binding domain"/>
    <property type="match status" value="1"/>
</dbReference>
<feature type="non-terminal residue" evidence="1">
    <location>
        <position position="1"/>
    </location>
</feature>
<dbReference type="RefSeq" id="WP_317904018.1">
    <property type="nucleotide sequence ID" value="NZ_JAIRBC010000054.1"/>
</dbReference>
<reference evidence="1" key="1">
    <citation type="submission" date="2023-02" db="EMBL/GenBank/DDBJ databases">
        <title>Genome of Flavobacteriaceae gen. nov. sp. strain F89.</title>
        <authorList>
            <person name="Wang Y."/>
        </authorList>
    </citation>
    <scope>NUCLEOTIDE SEQUENCE</scope>
    <source>
        <strain evidence="1">F89</strain>
    </source>
</reference>
<dbReference type="InterPro" id="IPR009061">
    <property type="entry name" value="DNA-bd_dom_put_sf"/>
</dbReference>
<sequence>NEFKMELFEEIHQLFAIEKSKKRPSNWIKSSQVKRILRISHGTLQNLRNSKIIPYYPVGGIIFYDLEEINQILIDSRIGSEKEIL</sequence>
<protein>
    <submittedName>
        <fullName evidence="1">Helix-turn-helix domain-containing protein</fullName>
    </submittedName>
</protein>
<proteinExistence type="predicted"/>
<evidence type="ECO:0000313" key="2">
    <source>
        <dbReference type="Proteomes" id="UP001200642"/>
    </source>
</evidence>
<dbReference type="PANTHER" id="PTHR34585">
    <property type="match status" value="1"/>
</dbReference>
<name>A0AAE3JR72_9FLAO</name>
<keyword evidence="2" id="KW-1185">Reference proteome</keyword>
<organism evidence="1 2">
    <name type="scientific">Cerina litoralis</name>
    <dbReference type="NCBI Taxonomy" id="2874477"/>
    <lineage>
        <taxon>Bacteria</taxon>
        <taxon>Pseudomonadati</taxon>
        <taxon>Bacteroidota</taxon>
        <taxon>Flavobacteriia</taxon>
        <taxon>Flavobacteriales</taxon>
        <taxon>Flavobacteriaceae</taxon>
        <taxon>Cerina</taxon>
    </lineage>
</organism>
<gene>
    <name evidence="1" type="ORF">K8352_19135</name>
</gene>
<dbReference type="AlphaFoldDB" id="A0AAE3JR72"/>
<comment type="caution">
    <text evidence="1">The sequence shown here is derived from an EMBL/GenBank/DDBJ whole genome shotgun (WGS) entry which is preliminary data.</text>
</comment>
<dbReference type="Proteomes" id="UP001200642">
    <property type="component" value="Unassembled WGS sequence"/>
</dbReference>
<dbReference type="PANTHER" id="PTHR34585:SF22">
    <property type="entry name" value="HELIX-TURN-HELIX DOMAIN-CONTAINING PROTEIN"/>
    <property type="match status" value="1"/>
</dbReference>